<dbReference type="RefSeq" id="WP_146801730.1">
    <property type="nucleotide sequence ID" value="NZ_BJUK01000006.1"/>
</dbReference>
<dbReference type="PANTHER" id="PTHR42709">
    <property type="entry name" value="ALKALINE PHOSPHATASE LIKE PROTEIN"/>
    <property type="match status" value="1"/>
</dbReference>
<evidence type="ECO:0000256" key="1">
    <source>
        <dbReference type="SAM" id="Phobius"/>
    </source>
</evidence>
<dbReference type="EMBL" id="BJUK01000006">
    <property type="protein sequence ID" value="GEK46447.1"/>
    <property type="molecule type" value="Genomic_DNA"/>
</dbReference>
<keyword evidence="1" id="KW-0812">Transmembrane</keyword>
<feature type="domain" description="VTT" evidence="2">
    <location>
        <begin position="36"/>
        <end position="132"/>
    </location>
</feature>
<organism evidence="3 4">
    <name type="scientific">Bisbaumannia pacifica</name>
    <dbReference type="NCBI Taxonomy" id="77098"/>
    <lineage>
        <taxon>Bacteria</taxon>
        <taxon>Pseudomonadati</taxon>
        <taxon>Pseudomonadota</taxon>
        <taxon>Gammaproteobacteria</taxon>
        <taxon>Oceanospirillales</taxon>
        <taxon>Halomonadaceae</taxon>
        <taxon>Bisbaumannia</taxon>
    </lineage>
</organism>
<keyword evidence="1" id="KW-0472">Membrane</keyword>
<dbReference type="PANTHER" id="PTHR42709:SF4">
    <property type="entry name" value="INNER MEMBRANE PROTEIN YQAA"/>
    <property type="match status" value="1"/>
</dbReference>
<dbReference type="InterPro" id="IPR032816">
    <property type="entry name" value="VTT_dom"/>
</dbReference>
<feature type="transmembrane region" description="Helical" evidence="1">
    <location>
        <begin position="33"/>
        <end position="54"/>
    </location>
</feature>
<keyword evidence="1" id="KW-1133">Transmembrane helix</keyword>
<feature type="transmembrane region" description="Helical" evidence="1">
    <location>
        <begin position="80"/>
        <end position="98"/>
    </location>
</feature>
<sequence>MLSLFVVALVSATLLPGGSELWLARLWCQGESAALLWAVASAGNTLGSLINVWLGRYARRFQDRRWFPASRTGLVRAERWYYRFGEWSLLLSWAPLIGDPLTVLAGVFRLPWWRAILLIGLAKGARYALVLLLARQWLAPLCGGA</sequence>
<evidence type="ECO:0000313" key="4">
    <source>
        <dbReference type="Proteomes" id="UP000321275"/>
    </source>
</evidence>
<feature type="transmembrane region" description="Helical" evidence="1">
    <location>
        <begin position="110"/>
        <end position="134"/>
    </location>
</feature>
<dbReference type="Proteomes" id="UP000321275">
    <property type="component" value="Unassembled WGS sequence"/>
</dbReference>
<reference evidence="3 4" key="1">
    <citation type="submission" date="2019-07" db="EMBL/GenBank/DDBJ databases">
        <title>Whole genome shotgun sequence of Halomonas pacifica NBRC 102220.</title>
        <authorList>
            <person name="Hosoyama A."/>
            <person name="Uohara A."/>
            <person name="Ohji S."/>
            <person name="Ichikawa N."/>
        </authorList>
    </citation>
    <scope>NUCLEOTIDE SEQUENCE [LARGE SCALE GENOMIC DNA]</scope>
    <source>
        <strain evidence="3 4">NBRC 102220</strain>
    </source>
</reference>
<evidence type="ECO:0000259" key="2">
    <source>
        <dbReference type="Pfam" id="PF09335"/>
    </source>
</evidence>
<keyword evidence="4" id="KW-1185">Reference proteome</keyword>
<accession>A0A510X6S0</accession>
<protein>
    <submittedName>
        <fullName evidence="3">Membrane protein</fullName>
    </submittedName>
</protein>
<dbReference type="InterPro" id="IPR051311">
    <property type="entry name" value="DedA_domain"/>
</dbReference>
<gene>
    <name evidence="3" type="ORF">HPA02_07300</name>
</gene>
<comment type="caution">
    <text evidence="3">The sequence shown here is derived from an EMBL/GenBank/DDBJ whole genome shotgun (WGS) entry which is preliminary data.</text>
</comment>
<dbReference type="OrthoDB" id="9814483at2"/>
<proteinExistence type="predicted"/>
<name>A0A510X6S0_9GAMM</name>
<evidence type="ECO:0000313" key="3">
    <source>
        <dbReference type="EMBL" id="GEK46447.1"/>
    </source>
</evidence>
<dbReference type="AlphaFoldDB" id="A0A510X6S0"/>
<dbReference type="Pfam" id="PF09335">
    <property type="entry name" value="VTT_dom"/>
    <property type="match status" value="1"/>
</dbReference>